<dbReference type="InterPro" id="IPR036259">
    <property type="entry name" value="MFS_trans_sf"/>
</dbReference>
<dbReference type="GO" id="GO:0022857">
    <property type="term" value="F:transmembrane transporter activity"/>
    <property type="evidence" value="ECO:0007669"/>
    <property type="project" value="InterPro"/>
</dbReference>
<feature type="transmembrane region" description="Helical" evidence="7">
    <location>
        <begin position="357"/>
        <end position="377"/>
    </location>
</feature>
<feature type="transmembrane region" description="Helical" evidence="7">
    <location>
        <begin position="58"/>
        <end position="76"/>
    </location>
</feature>
<proteinExistence type="inferred from homology"/>
<sequence>MKDLVKTMEEGETAGTKLVYLKGFYTFYFSSMMLRLVYSPVYFKQLGLSSTYTGILNGAGPFINAFGGLLLCYIADKTNKHKTILLVSLLANVAIPLLLTFPQNSCLKAGYPKAAMPNMTKSKVNLDERTENLREIMAVKSHNSNSQNQLDVKSLQLQNTGSTIKKKEYGKQSGVNNRNAIHSSLLGDYITVKARRPATGSFLRSDNVKHRFASRELSTKTPFKLTQRSKPCNRYHFRNSIRKNTKKRQLVPDKETQTKNDQRQFIAKKRDNDAAFTPIKRGNMREKRSNKPIDDDHGDGNSDDYGDVDTDKTNLFLLLLAIIVVGQFVSSPSRNLADTATLFSLQNNKADYGKIRLWGNVGQSFIIPSVSLLVYFLKTSVCGTKKDNYKMAMYILAGCSGIAFLLGFKIIFPPTILTDHIREAETSKKQGSVGELVVPLANWSFLIIVFFLGTFEGVFNTFMFWLIVDLNEGQSALIVAVATFLRNATAFVTFAASSSVFQKFGAINAINISLVLYSASFLVYSVITNPWIAIIPEVIQYVSFSLSMAASVTYMGERAPENLAATAQGIVQFMYSGFGQGVGPIVAGLIIQMIGTHYTFLAFAVISLLVLGFSVSVQLILWKRETKLYQKVSTDEDIK</sequence>
<reference evidence="10" key="1">
    <citation type="submission" date="2025-08" db="UniProtKB">
        <authorList>
            <consortium name="RefSeq"/>
        </authorList>
    </citation>
    <scope>IDENTIFICATION</scope>
    <source>
        <tissue evidence="10">Tentacle</tissue>
    </source>
</reference>
<feature type="transmembrane region" description="Helical" evidence="7">
    <location>
        <begin position="315"/>
        <end position="336"/>
    </location>
</feature>
<dbReference type="InParanoid" id="A0A6P8IBL9"/>
<comment type="similarity">
    <text evidence="2">Belongs to the major facilitator superfamily. MFSD6 family.</text>
</comment>
<dbReference type="OrthoDB" id="515887at2759"/>
<feature type="compositionally biased region" description="Basic and acidic residues" evidence="6">
    <location>
        <begin position="283"/>
        <end position="300"/>
    </location>
</feature>
<dbReference type="SUPFAM" id="SSF103473">
    <property type="entry name" value="MFS general substrate transporter"/>
    <property type="match status" value="2"/>
</dbReference>
<dbReference type="RefSeq" id="XP_031562225.1">
    <property type="nucleotide sequence ID" value="XM_031706365.1"/>
</dbReference>
<dbReference type="InterPro" id="IPR051717">
    <property type="entry name" value="MFS_MFSD6"/>
</dbReference>
<feature type="domain" description="Major facilitator superfamily (MFS) profile" evidence="8">
    <location>
        <begin position="437"/>
        <end position="639"/>
    </location>
</feature>
<evidence type="ECO:0000256" key="2">
    <source>
        <dbReference type="ARBA" id="ARBA00005241"/>
    </source>
</evidence>
<evidence type="ECO:0000313" key="10">
    <source>
        <dbReference type="RefSeq" id="XP_031562225.1"/>
    </source>
</evidence>
<feature type="compositionally biased region" description="Basic and acidic residues" evidence="6">
    <location>
        <begin position="250"/>
        <end position="273"/>
    </location>
</feature>
<dbReference type="PANTHER" id="PTHR16172">
    <property type="entry name" value="MAJOR FACILITATOR SUPERFAMILY DOMAIN-CONTAINING PROTEIN 6-LIKE"/>
    <property type="match status" value="1"/>
</dbReference>
<feature type="transmembrane region" description="Helical" evidence="7">
    <location>
        <begin position="433"/>
        <end position="455"/>
    </location>
</feature>
<keyword evidence="4 7" id="KW-1133">Transmembrane helix</keyword>
<evidence type="ECO:0000256" key="3">
    <source>
        <dbReference type="ARBA" id="ARBA00022692"/>
    </source>
</evidence>
<dbReference type="PANTHER" id="PTHR16172:SF2">
    <property type="entry name" value="MAJOR FACILITATOR SUPERFAMILY DOMAIN-CONTAINING PROTEIN 6"/>
    <property type="match status" value="1"/>
</dbReference>
<evidence type="ECO:0000256" key="4">
    <source>
        <dbReference type="ARBA" id="ARBA00022989"/>
    </source>
</evidence>
<feature type="region of interest" description="Disordered" evidence="6">
    <location>
        <begin position="234"/>
        <end position="304"/>
    </location>
</feature>
<dbReference type="PROSITE" id="PS50850">
    <property type="entry name" value="MFS"/>
    <property type="match status" value="1"/>
</dbReference>
<dbReference type="GO" id="GO:0016020">
    <property type="term" value="C:membrane"/>
    <property type="evidence" value="ECO:0007669"/>
    <property type="project" value="UniProtKB-SubCell"/>
</dbReference>
<feature type="transmembrane region" description="Helical" evidence="7">
    <location>
        <begin position="533"/>
        <end position="552"/>
    </location>
</feature>
<feature type="transmembrane region" description="Helical" evidence="7">
    <location>
        <begin position="392"/>
        <end position="412"/>
    </location>
</feature>
<feature type="transmembrane region" description="Helical" evidence="7">
    <location>
        <begin position="83"/>
        <end position="101"/>
    </location>
</feature>
<evidence type="ECO:0000256" key="1">
    <source>
        <dbReference type="ARBA" id="ARBA00004141"/>
    </source>
</evidence>
<evidence type="ECO:0000256" key="6">
    <source>
        <dbReference type="SAM" id="MobiDB-lite"/>
    </source>
</evidence>
<comment type="subcellular location">
    <subcellularLocation>
        <location evidence="1">Membrane</location>
        <topology evidence="1">Multi-pass membrane protein</topology>
    </subcellularLocation>
</comment>
<keyword evidence="3 7" id="KW-0812">Transmembrane</keyword>
<feature type="transmembrane region" description="Helical" evidence="7">
    <location>
        <begin position="508"/>
        <end position="527"/>
    </location>
</feature>
<evidence type="ECO:0000256" key="5">
    <source>
        <dbReference type="ARBA" id="ARBA00023136"/>
    </source>
</evidence>
<protein>
    <submittedName>
        <fullName evidence="10">Major facilitator superfamily domain-containing protein 6-like isoform X1</fullName>
    </submittedName>
</protein>
<dbReference type="GeneID" id="116298029"/>
<evidence type="ECO:0000259" key="8">
    <source>
        <dbReference type="PROSITE" id="PS50850"/>
    </source>
</evidence>
<feature type="transmembrane region" description="Helical" evidence="7">
    <location>
        <begin position="20"/>
        <end position="38"/>
    </location>
</feature>
<dbReference type="Gene3D" id="1.20.1250.20">
    <property type="entry name" value="MFS general substrate transporter like domains"/>
    <property type="match status" value="2"/>
</dbReference>
<dbReference type="AlphaFoldDB" id="A0A6P8IBL9"/>
<keyword evidence="5 7" id="KW-0472">Membrane</keyword>
<organism evidence="9 10">
    <name type="scientific">Actinia tenebrosa</name>
    <name type="common">Australian red waratah sea anemone</name>
    <dbReference type="NCBI Taxonomy" id="6105"/>
    <lineage>
        <taxon>Eukaryota</taxon>
        <taxon>Metazoa</taxon>
        <taxon>Cnidaria</taxon>
        <taxon>Anthozoa</taxon>
        <taxon>Hexacorallia</taxon>
        <taxon>Actiniaria</taxon>
        <taxon>Actiniidae</taxon>
        <taxon>Actinia</taxon>
    </lineage>
</organism>
<dbReference type="Pfam" id="PF12832">
    <property type="entry name" value="MFS_1_like"/>
    <property type="match status" value="1"/>
</dbReference>
<evidence type="ECO:0000313" key="9">
    <source>
        <dbReference type="Proteomes" id="UP000515163"/>
    </source>
</evidence>
<evidence type="ECO:0000256" key="7">
    <source>
        <dbReference type="SAM" id="Phobius"/>
    </source>
</evidence>
<dbReference type="KEGG" id="aten:116298029"/>
<keyword evidence="9" id="KW-1185">Reference proteome</keyword>
<dbReference type="InterPro" id="IPR020846">
    <property type="entry name" value="MFS_dom"/>
</dbReference>
<feature type="compositionally biased region" description="Basic residues" evidence="6">
    <location>
        <begin position="234"/>
        <end position="249"/>
    </location>
</feature>
<accession>A0A6P8IBL9</accession>
<feature type="transmembrane region" description="Helical" evidence="7">
    <location>
        <begin position="573"/>
        <end position="594"/>
    </location>
</feature>
<gene>
    <name evidence="10" type="primary">LOC116298029</name>
</gene>
<dbReference type="InterPro" id="IPR024989">
    <property type="entry name" value="MFS_assoc_dom"/>
</dbReference>
<name>A0A6P8IBL9_ACTTE</name>
<feature type="transmembrane region" description="Helical" evidence="7">
    <location>
        <begin position="475"/>
        <end position="496"/>
    </location>
</feature>
<dbReference type="Proteomes" id="UP000515163">
    <property type="component" value="Unplaced"/>
</dbReference>
<feature type="transmembrane region" description="Helical" evidence="7">
    <location>
        <begin position="600"/>
        <end position="622"/>
    </location>
</feature>